<evidence type="ECO:0000256" key="4">
    <source>
        <dbReference type="SAM" id="MobiDB-lite"/>
    </source>
</evidence>
<dbReference type="CDD" id="cd23767">
    <property type="entry name" value="IQCD"/>
    <property type="match status" value="1"/>
</dbReference>
<reference evidence="6 7" key="1">
    <citation type="submission" date="2024-04" db="EMBL/GenBank/DDBJ databases">
        <title>The reference genome of an endangered Asteraceae, Deinandra increscens subsp. villosa, native to the Central Coast of California.</title>
        <authorList>
            <person name="Guilliams M."/>
            <person name="Hasenstab-Lehman K."/>
            <person name="Meyer R."/>
            <person name="Mcevoy S."/>
        </authorList>
    </citation>
    <scope>NUCLEOTIDE SEQUENCE [LARGE SCALE GENOMIC DNA]</scope>
    <source>
        <tissue evidence="6">Leaf</tissue>
    </source>
</reference>
<comment type="similarity">
    <text evidence="2">Belongs to the IQD family.</text>
</comment>
<feature type="region of interest" description="Disordered" evidence="4">
    <location>
        <begin position="254"/>
        <end position="320"/>
    </location>
</feature>
<accession>A0AAP0H6F6</accession>
<dbReference type="PROSITE" id="PS50096">
    <property type="entry name" value="IQ"/>
    <property type="match status" value="1"/>
</dbReference>
<evidence type="ECO:0000256" key="3">
    <source>
        <dbReference type="ARBA" id="ARBA00024378"/>
    </source>
</evidence>
<name>A0AAP0H6F6_9ASTR</name>
<dbReference type="PANTHER" id="PTHR32295:SF292">
    <property type="entry name" value="PROTEIN IQ-DOMAIN 16"/>
    <property type="match status" value="1"/>
</dbReference>
<comment type="caution">
    <text evidence="6">The sequence shown here is derived from an EMBL/GenBank/DDBJ whole genome shotgun (WGS) entry which is preliminary data.</text>
</comment>
<keyword evidence="1" id="KW-0112">Calmodulin-binding</keyword>
<dbReference type="EMBL" id="JBCNJP010000007">
    <property type="protein sequence ID" value="KAK9076618.1"/>
    <property type="molecule type" value="Genomic_DNA"/>
</dbReference>
<feature type="domain" description="DUF4005" evidence="5">
    <location>
        <begin position="281"/>
        <end position="407"/>
    </location>
</feature>
<dbReference type="Pfam" id="PF13178">
    <property type="entry name" value="DUF4005"/>
    <property type="match status" value="1"/>
</dbReference>
<dbReference type="PANTHER" id="PTHR32295">
    <property type="entry name" value="IQ-DOMAIN 5-RELATED"/>
    <property type="match status" value="1"/>
</dbReference>
<feature type="compositionally biased region" description="Basic and acidic residues" evidence="4">
    <location>
        <begin position="254"/>
        <end position="264"/>
    </location>
</feature>
<dbReference type="Proteomes" id="UP001408789">
    <property type="component" value="Unassembled WGS sequence"/>
</dbReference>
<feature type="compositionally biased region" description="Low complexity" evidence="4">
    <location>
        <begin position="281"/>
        <end position="297"/>
    </location>
</feature>
<comment type="subunit">
    <text evidence="3">Binds to multiple calmodulin (CaM) in the presence of Ca(2+) and CaM-like proteins.</text>
</comment>
<dbReference type="Pfam" id="PF00612">
    <property type="entry name" value="IQ"/>
    <property type="match status" value="1"/>
</dbReference>
<organism evidence="6 7">
    <name type="scientific">Deinandra increscens subsp. villosa</name>
    <dbReference type="NCBI Taxonomy" id="3103831"/>
    <lineage>
        <taxon>Eukaryota</taxon>
        <taxon>Viridiplantae</taxon>
        <taxon>Streptophyta</taxon>
        <taxon>Embryophyta</taxon>
        <taxon>Tracheophyta</taxon>
        <taxon>Spermatophyta</taxon>
        <taxon>Magnoliopsida</taxon>
        <taxon>eudicotyledons</taxon>
        <taxon>Gunneridae</taxon>
        <taxon>Pentapetalae</taxon>
        <taxon>asterids</taxon>
        <taxon>campanulids</taxon>
        <taxon>Asterales</taxon>
        <taxon>Asteraceae</taxon>
        <taxon>Asteroideae</taxon>
        <taxon>Heliantheae alliance</taxon>
        <taxon>Madieae</taxon>
        <taxon>Madiinae</taxon>
        <taxon>Deinandra</taxon>
    </lineage>
</organism>
<dbReference type="AlphaFoldDB" id="A0AAP0H6F6"/>
<gene>
    <name evidence="6" type="ORF">SSX86_004952</name>
</gene>
<evidence type="ECO:0000259" key="5">
    <source>
        <dbReference type="Pfam" id="PF13178"/>
    </source>
</evidence>
<proteinExistence type="inferred from homology"/>
<dbReference type="InterPro" id="IPR025064">
    <property type="entry name" value="DUF4005"/>
</dbReference>
<sequence>MGKKSSASWFTAVKRAFSPHKSTKPQDLDQDHGHKILHKSEKKSRWLFRKPSLTTTLTQDEEKNHAIVSSAKTAHATATGTPSISVNHHFAAAILIQTSFRGYLARRALQALKGIVMLQAVIRAQNVRKRAAVTLRCMQALHRVQSRVHDQRSRLSHHETRKSVTSENAYFLESKYLQDIRQRKSVVTSRNDCSERAHNLDELDAILKNQKLQMSNGNLSTMDEKELEETATWLDQWIRAKQWENQRTNNRTDAIKTVEIDRSRPSSHSGSRVHRLPYQASHYSPNSPSRRSSYSPSTGQQPVTPSPVKTMPVQIKSASPRCLKEERSYLNANIQNDINVPNYMAATESAKARVQSQSTPSQRPSTPERGRVGSVKKRLAYPVLDPCDNGFDNHNVQNSDYGHNLRSRSMKSVQAGHVGMGQQWYADNTNGGEISPCSTTGLRRWLR</sequence>
<keyword evidence="7" id="KW-1185">Reference proteome</keyword>
<dbReference type="Gene3D" id="1.20.5.190">
    <property type="match status" value="1"/>
</dbReference>
<dbReference type="InterPro" id="IPR000048">
    <property type="entry name" value="IQ_motif_EF-hand-BS"/>
</dbReference>
<evidence type="ECO:0000256" key="2">
    <source>
        <dbReference type="ARBA" id="ARBA00024341"/>
    </source>
</evidence>
<dbReference type="GO" id="GO:0005516">
    <property type="term" value="F:calmodulin binding"/>
    <property type="evidence" value="ECO:0007669"/>
    <property type="project" value="UniProtKB-KW"/>
</dbReference>
<feature type="compositionally biased region" description="Low complexity" evidence="4">
    <location>
        <begin position="355"/>
        <end position="365"/>
    </location>
</feature>
<feature type="region of interest" description="Disordered" evidence="4">
    <location>
        <begin position="348"/>
        <end position="373"/>
    </location>
</feature>
<evidence type="ECO:0000313" key="6">
    <source>
        <dbReference type="EMBL" id="KAK9076618.1"/>
    </source>
</evidence>
<protein>
    <recommendedName>
        <fullName evidence="5">DUF4005 domain-containing protein</fullName>
    </recommendedName>
</protein>
<evidence type="ECO:0000313" key="7">
    <source>
        <dbReference type="Proteomes" id="UP001408789"/>
    </source>
</evidence>
<evidence type="ECO:0000256" key="1">
    <source>
        <dbReference type="ARBA" id="ARBA00022860"/>
    </source>
</evidence>